<dbReference type="Gene3D" id="3.40.50.300">
    <property type="entry name" value="P-loop containing nucleotide triphosphate hydrolases"/>
    <property type="match status" value="1"/>
</dbReference>
<dbReference type="GO" id="GO:0005524">
    <property type="term" value="F:ATP binding"/>
    <property type="evidence" value="ECO:0007669"/>
    <property type="project" value="InterPro"/>
</dbReference>
<feature type="coiled-coil region" evidence="2">
    <location>
        <begin position="390"/>
        <end position="473"/>
    </location>
</feature>
<dbReference type="InterPro" id="IPR027417">
    <property type="entry name" value="P-loop_NTPase"/>
</dbReference>
<proteinExistence type="predicted"/>
<keyword evidence="1 2" id="KW-0175">Coiled coil</keyword>
<feature type="region of interest" description="Disordered" evidence="3">
    <location>
        <begin position="275"/>
        <end position="309"/>
    </location>
</feature>
<dbReference type="SMART" id="SM00968">
    <property type="entry name" value="SMC_hinge"/>
    <property type="match status" value="1"/>
</dbReference>
<dbReference type="GO" id="GO:0051276">
    <property type="term" value="P:chromosome organization"/>
    <property type="evidence" value="ECO:0007669"/>
    <property type="project" value="InterPro"/>
</dbReference>
<dbReference type="Gene3D" id="1.20.1060.20">
    <property type="match status" value="1"/>
</dbReference>
<dbReference type="AlphaFoldDB" id="A0A6J6ZCB9"/>
<sequence>MRTECDTAQAAEAALVADVEAAEARRIAADAAHDSLVASRQETAEEASRWKARAEALNQALEGARARAGAEHLAGVDGVLGTLLDLIEIDEGWESAVEAALGEALQAVVVASPDTGRRALQSLQASNVHGAVLALGSRAGLTNNAPSGGEAVRPHVRSRHDGVPALLDAVLGSAVRVAGWEAALDVALANPAAVVVTSDGGRFGPSGWRIGAIGGGATAAALEEAQERSAAAAAELAQRDTALAGAKAELQAARQHENELTRKLDAHDAGFTANSEALARSQSERRDAQAETETLERGLGDAEERTERERTRITELESLVPALEADEAAEAEAAKARGEARARLDAQAAILNGRRKDLEVRNAGLHERQAFLERRLVETERRLEADTAARAEAAQRREAVERSLQAVERLAALVDLHRHSVEVRHNELLEIRRRQSDEVRAVAQRLEGLRRRRAAAEKELDENRERSRRVEIDEAEVRMRLEGAVEALRRDHDLEPEYAEQAQQPEVPEGTNPAARVRDLERELRLMGAINPLALEEFNELQARHKFLEEQLEDVRNTRRDLMRVIKAVDLEIQTVFSSAFADVSTHFTSLFATLFPGGVGRLVLTNPDDLLNTGIEVEAKPSGKNVKKLSLLSGGERSLTALAFLFAVFRSRPSPFYVMDEVEAALDDVNLHRFLGLIHEFRLEAQLLIVSHQKRTMEAGDSLLGVTMQPGGSSKVVVERVSSSA</sequence>
<evidence type="ECO:0000259" key="4">
    <source>
        <dbReference type="SMART" id="SM00968"/>
    </source>
</evidence>
<evidence type="ECO:0000256" key="1">
    <source>
        <dbReference type="ARBA" id="ARBA00023054"/>
    </source>
</evidence>
<dbReference type="SUPFAM" id="SSF75553">
    <property type="entry name" value="Smc hinge domain"/>
    <property type="match status" value="1"/>
</dbReference>
<evidence type="ECO:0000313" key="5">
    <source>
        <dbReference type="EMBL" id="CAB4819292.1"/>
    </source>
</evidence>
<name>A0A6J6ZCB9_9ZZZZ</name>
<dbReference type="Pfam" id="PF06470">
    <property type="entry name" value="SMC_hinge"/>
    <property type="match status" value="1"/>
</dbReference>
<gene>
    <name evidence="5" type="ORF">UFOPK3099_01292</name>
</gene>
<feature type="compositionally biased region" description="Basic and acidic residues" evidence="3">
    <location>
        <begin position="282"/>
        <end position="309"/>
    </location>
</feature>
<feature type="coiled-coil region" evidence="2">
    <location>
        <begin position="538"/>
        <end position="565"/>
    </location>
</feature>
<dbReference type="InterPro" id="IPR003395">
    <property type="entry name" value="RecF/RecN/SMC_N"/>
</dbReference>
<evidence type="ECO:0000256" key="2">
    <source>
        <dbReference type="SAM" id="Coils"/>
    </source>
</evidence>
<feature type="coiled-coil region" evidence="2">
    <location>
        <begin position="40"/>
        <end position="67"/>
    </location>
</feature>
<evidence type="ECO:0000256" key="3">
    <source>
        <dbReference type="SAM" id="MobiDB-lite"/>
    </source>
</evidence>
<dbReference type="InterPro" id="IPR036277">
    <property type="entry name" value="SMC_hinge_sf"/>
</dbReference>
<protein>
    <submittedName>
        <fullName evidence="5">Unannotated protein</fullName>
    </submittedName>
</protein>
<dbReference type="EMBL" id="CAFAAV010000086">
    <property type="protein sequence ID" value="CAB4819292.1"/>
    <property type="molecule type" value="Genomic_DNA"/>
</dbReference>
<dbReference type="PANTHER" id="PTHR43977">
    <property type="entry name" value="STRUCTURAL MAINTENANCE OF CHROMOSOMES PROTEIN 3"/>
    <property type="match status" value="1"/>
</dbReference>
<organism evidence="5">
    <name type="scientific">freshwater metagenome</name>
    <dbReference type="NCBI Taxonomy" id="449393"/>
    <lineage>
        <taxon>unclassified sequences</taxon>
        <taxon>metagenomes</taxon>
        <taxon>ecological metagenomes</taxon>
    </lineage>
</organism>
<feature type="domain" description="SMC hinge" evidence="4">
    <location>
        <begin position="77"/>
        <end position="187"/>
    </location>
</feature>
<dbReference type="SUPFAM" id="SSF52540">
    <property type="entry name" value="P-loop containing nucleoside triphosphate hydrolases"/>
    <property type="match status" value="1"/>
</dbReference>
<accession>A0A6J6ZCB9</accession>
<dbReference type="GO" id="GO:0005694">
    <property type="term" value="C:chromosome"/>
    <property type="evidence" value="ECO:0007669"/>
    <property type="project" value="InterPro"/>
</dbReference>
<dbReference type="Pfam" id="PF02463">
    <property type="entry name" value="SMC_N"/>
    <property type="match status" value="1"/>
</dbReference>
<dbReference type="InterPro" id="IPR010935">
    <property type="entry name" value="SMC_hinge"/>
</dbReference>
<reference evidence="5" key="1">
    <citation type="submission" date="2020-05" db="EMBL/GenBank/DDBJ databases">
        <authorList>
            <person name="Chiriac C."/>
            <person name="Salcher M."/>
            <person name="Ghai R."/>
            <person name="Kavagutti S V."/>
        </authorList>
    </citation>
    <scope>NUCLEOTIDE SEQUENCE</scope>
</reference>